<organism evidence="1 2">
    <name type="scientific">Amborella trichopoda</name>
    <dbReference type="NCBI Taxonomy" id="13333"/>
    <lineage>
        <taxon>Eukaryota</taxon>
        <taxon>Viridiplantae</taxon>
        <taxon>Streptophyta</taxon>
        <taxon>Embryophyta</taxon>
        <taxon>Tracheophyta</taxon>
        <taxon>Spermatophyta</taxon>
        <taxon>Magnoliopsida</taxon>
        <taxon>Amborellales</taxon>
        <taxon>Amborellaceae</taxon>
        <taxon>Amborella</taxon>
    </lineage>
</organism>
<proteinExistence type="predicted"/>
<dbReference type="Gramene" id="ERM98746">
    <property type="protein sequence ID" value="ERM98746"/>
    <property type="gene ID" value="AMTR_s00082p00097190"/>
</dbReference>
<keyword evidence="2" id="KW-1185">Reference proteome</keyword>
<dbReference type="AlphaFoldDB" id="W1NPP5"/>
<sequence>MEELQREEDSGMVWRCGESAEAGAAVGTWLRLRWSGELMTTGYQRVKKEAATAVDRSRDGGAARRCQLAAKWGVVGQQRRPKMVALQEQRSCSNWS</sequence>
<dbReference type="Proteomes" id="UP000017836">
    <property type="component" value="Unassembled WGS sequence"/>
</dbReference>
<evidence type="ECO:0000313" key="1">
    <source>
        <dbReference type="EMBL" id="ERM98746.1"/>
    </source>
</evidence>
<dbReference type="HOGENOM" id="CLU_2362543_0_0_1"/>
<dbReference type="EMBL" id="KI395277">
    <property type="protein sequence ID" value="ERM98746.1"/>
    <property type="molecule type" value="Genomic_DNA"/>
</dbReference>
<gene>
    <name evidence="1" type="ORF">AMTR_s00082p00097190</name>
</gene>
<name>W1NPP5_AMBTC</name>
<reference evidence="2" key="1">
    <citation type="journal article" date="2013" name="Science">
        <title>The Amborella genome and the evolution of flowering plants.</title>
        <authorList>
            <consortium name="Amborella Genome Project"/>
        </authorList>
    </citation>
    <scope>NUCLEOTIDE SEQUENCE [LARGE SCALE GENOMIC DNA]</scope>
</reference>
<accession>W1NPP5</accession>
<protein>
    <submittedName>
        <fullName evidence="1">Uncharacterized protein</fullName>
    </submittedName>
</protein>
<evidence type="ECO:0000313" key="2">
    <source>
        <dbReference type="Proteomes" id="UP000017836"/>
    </source>
</evidence>